<sequence length="728" mass="80676">MRLTLSTATPDDVEQIADLHLKSFDSNSLLHVQFPTPEALESLRGVLRREMLDIVMAKQQGKTILVVRDPDANNQIISFAKWDVPSISSGDEKEEVVGGERVKRGRNDDEVGWHEDVEREFLVGYHERAEEAMRRVLGEEGGRCYRLTFVGTHPDFQRRGAATILLEWGLSRAEKENVPVYLESTLSAASIYRRHGFIVVDGLALPLPTKENSTTPEFYQELCMLRTWDAVEDELGLGHWDSSLNMTSLALDYEAGIRPQQVIEAIYERIDAYTQIQPSVWIHLQPIGAVLAAAHALQIRWPDPESRPPLWGVPFSVKDSIDIAGLPTTVGCPALAYNPEVSAPVYQHCIDAGALFIGKTNMEQLATGMTGCRSPYGTLHSTFSDAHIVSGSSSGSAVSVSAQLVSFSLGSDTAGSIRIPALYNGVVGFKPTKGTISARGVYPACRHQDCVAFLASTVEDAERVWNVCKKYDRHDHFSKPPTLGSTPSSARKCRIGIPPDEILKTCSPVYQKTFRRLIQSLPYPTFTLDWTPFAQANELLYNGTFVLERLTIFPDGWFESNKHHLHPVTRQVFEEAAARKSSAVDVFRDLHTQAQLKREVEDALSLDRDTGTLSVMIVPTAPYHPTIKQVEADPLGVNHQLGAFAMFGNVLDLCGVAVPCGTYRTGGRESKKLEGNESREEVFESRERDCGKTELPFGVTVLAGSGFDRELLELVRGLEEVFMDLEDE</sequence>
<dbReference type="InterPro" id="IPR016181">
    <property type="entry name" value="Acyl_CoA_acyltransferase"/>
</dbReference>
<dbReference type="PROSITE" id="PS51186">
    <property type="entry name" value="GNAT"/>
    <property type="match status" value="1"/>
</dbReference>
<dbReference type="GeneID" id="19466723"/>
<dbReference type="SUPFAM" id="SSF75304">
    <property type="entry name" value="Amidase signature (AS) enzymes"/>
    <property type="match status" value="1"/>
</dbReference>
<dbReference type="InterPro" id="IPR023631">
    <property type="entry name" value="Amidase_dom"/>
</dbReference>
<dbReference type="PANTHER" id="PTHR11895">
    <property type="entry name" value="TRANSAMIDASE"/>
    <property type="match status" value="1"/>
</dbReference>
<organism evidence="2 3">
    <name type="scientific">Glarea lozoyensis (strain ATCC 20868 / MF5171)</name>
    <dbReference type="NCBI Taxonomy" id="1116229"/>
    <lineage>
        <taxon>Eukaryota</taxon>
        <taxon>Fungi</taxon>
        <taxon>Dikarya</taxon>
        <taxon>Ascomycota</taxon>
        <taxon>Pezizomycotina</taxon>
        <taxon>Leotiomycetes</taxon>
        <taxon>Helotiales</taxon>
        <taxon>Helotiaceae</taxon>
        <taxon>Glarea</taxon>
    </lineage>
</organism>
<dbReference type="Gene3D" id="3.90.1300.10">
    <property type="entry name" value="Amidase signature (AS) domain"/>
    <property type="match status" value="1"/>
</dbReference>
<dbReference type="OrthoDB" id="196847at2759"/>
<evidence type="ECO:0000313" key="2">
    <source>
        <dbReference type="EMBL" id="EPE32537.1"/>
    </source>
</evidence>
<name>S3D1V0_GLAL2</name>
<evidence type="ECO:0000313" key="3">
    <source>
        <dbReference type="Proteomes" id="UP000016922"/>
    </source>
</evidence>
<dbReference type="RefSeq" id="XP_008080549.1">
    <property type="nucleotide sequence ID" value="XM_008082358.1"/>
</dbReference>
<dbReference type="Pfam" id="PF00583">
    <property type="entry name" value="Acetyltransf_1"/>
    <property type="match status" value="1"/>
</dbReference>
<dbReference type="AlphaFoldDB" id="S3D1V0"/>
<dbReference type="CDD" id="cd04301">
    <property type="entry name" value="NAT_SF"/>
    <property type="match status" value="1"/>
</dbReference>
<dbReference type="InterPro" id="IPR036928">
    <property type="entry name" value="AS_sf"/>
</dbReference>
<dbReference type="PANTHER" id="PTHR11895:SF169">
    <property type="entry name" value="GLUTAMYL-TRNA(GLN) AMIDOTRANSFERASE"/>
    <property type="match status" value="1"/>
</dbReference>
<dbReference type="InterPro" id="IPR000120">
    <property type="entry name" value="Amidase"/>
</dbReference>
<keyword evidence="3" id="KW-1185">Reference proteome</keyword>
<dbReference type="Gene3D" id="1.20.58.1700">
    <property type="match status" value="1"/>
</dbReference>
<dbReference type="STRING" id="1116229.S3D1V0"/>
<dbReference type="SUPFAM" id="SSF55729">
    <property type="entry name" value="Acyl-CoA N-acyltransferases (Nat)"/>
    <property type="match status" value="1"/>
</dbReference>
<gene>
    <name evidence="2" type="ORF">GLAREA_07671</name>
</gene>
<accession>S3D1V0</accession>
<feature type="domain" description="N-acetyltransferase" evidence="1">
    <location>
        <begin position="74"/>
        <end position="229"/>
    </location>
</feature>
<dbReference type="GO" id="GO:0016747">
    <property type="term" value="F:acyltransferase activity, transferring groups other than amino-acyl groups"/>
    <property type="evidence" value="ECO:0007669"/>
    <property type="project" value="InterPro"/>
</dbReference>
<protein>
    <submittedName>
        <fullName evidence="2">Amidase signature (AS) enzyme</fullName>
    </submittedName>
</protein>
<dbReference type="EMBL" id="KE145359">
    <property type="protein sequence ID" value="EPE32537.1"/>
    <property type="molecule type" value="Genomic_DNA"/>
</dbReference>
<dbReference type="Gene3D" id="3.40.630.30">
    <property type="match status" value="1"/>
</dbReference>
<dbReference type="eggNOG" id="KOG1211">
    <property type="taxonomic scope" value="Eukaryota"/>
</dbReference>
<dbReference type="OMA" id="ISFAKWD"/>
<dbReference type="HOGENOM" id="CLU_009600_11_0_1"/>
<dbReference type="InterPro" id="IPR000182">
    <property type="entry name" value="GNAT_dom"/>
</dbReference>
<dbReference type="KEGG" id="glz:GLAREA_07671"/>
<reference evidence="2 3" key="1">
    <citation type="journal article" date="2013" name="BMC Genomics">
        <title>Genomics-driven discovery of the pneumocandin biosynthetic gene cluster in the fungus Glarea lozoyensis.</title>
        <authorList>
            <person name="Chen L."/>
            <person name="Yue Q."/>
            <person name="Zhang X."/>
            <person name="Xiang M."/>
            <person name="Wang C."/>
            <person name="Li S."/>
            <person name="Che Y."/>
            <person name="Ortiz-Lopez F.J."/>
            <person name="Bills G.F."/>
            <person name="Liu X."/>
            <person name="An Z."/>
        </authorList>
    </citation>
    <scope>NUCLEOTIDE SEQUENCE [LARGE SCALE GENOMIC DNA]</scope>
    <source>
        <strain evidence="3">ATCC 20868 / MF5171</strain>
    </source>
</reference>
<evidence type="ECO:0000259" key="1">
    <source>
        <dbReference type="PROSITE" id="PS51186"/>
    </source>
</evidence>
<proteinExistence type="predicted"/>
<dbReference type="Proteomes" id="UP000016922">
    <property type="component" value="Unassembled WGS sequence"/>
</dbReference>
<dbReference type="Pfam" id="PF01425">
    <property type="entry name" value="Amidase"/>
    <property type="match status" value="1"/>
</dbReference>